<sequence length="107" mass="11333">MEAPALAVGGSVPVVSPFMVLFLVLAVAGAMMLVAALMLRNLRLLTRHRLNPFSPADMQRAADPTLSTRSAGAVPLWRSPYARIALGLLVIGLSGLAILLIVHLFFG</sequence>
<protein>
    <submittedName>
        <fullName evidence="2">Uncharacterized protein</fullName>
    </submittedName>
</protein>
<organism evidence="2 3">
    <name type="scientific">Devosia equisanguinis</name>
    <dbReference type="NCBI Taxonomy" id="2490941"/>
    <lineage>
        <taxon>Bacteria</taxon>
        <taxon>Pseudomonadati</taxon>
        <taxon>Pseudomonadota</taxon>
        <taxon>Alphaproteobacteria</taxon>
        <taxon>Hyphomicrobiales</taxon>
        <taxon>Devosiaceae</taxon>
        <taxon>Devosia</taxon>
    </lineage>
</organism>
<accession>A0A3S4DNR4</accession>
<dbReference type="RefSeq" id="WP_126149275.1">
    <property type="nucleotide sequence ID" value="NZ_JBHTMH010000001.1"/>
</dbReference>
<keyword evidence="1" id="KW-0472">Membrane</keyword>
<gene>
    <name evidence="2" type="ORF">DEVEQU_00799</name>
</gene>
<evidence type="ECO:0000256" key="1">
    <source>
        <dbReference type="SAM" id="Phobius"/>
    </source>
</evidence>
<name>A0A3S4DNR4_9HYPH</name>
<keyword evidence="3" id="KW-1185">Reference proteome</keyword>
<dbReference type="Proteomes" id="UP000268844">
    <property type="component" value="Unassembled WGS sequence"/>
</dbReference>
<evidence type="ECO:0000313" key="2">
    <source>
        <dbReference type="EMBL" id="VDS03671.1"/>
    </source>
</evidence>
<keyword evidence="1" id="KW-1133">Transmembrane helix</keyword>
<keyword evidence="1" id="KW-0812">Transmembrane</keyword>
<dbReference type="AlphaFoldDB" id="A0A3S4DNR4"/>
<dbReference type="EMBL" id="UZWD01000012">
    <property type="protein sequence ID" value="VDS03671.1"/>
    <property type="molecule type" value="Genomic_DNA"/>
</dbReference>
<evidence type="ECO:0000313" key="3">
    <source>
        <dbReference type="Proteomes" id="UP000268844"/>
    </source>
</evidence>
<reference evidence="2 3" key="1">
    <citation type="submission" date="2018-12" db="EMBL/GenBank/DDBJ databases">
        <authorList>
            <person name="Criscuolo A."/>
        </authorList>
    </citation>
    <scope>NUCLEOTIDE SEQUENCE [LARGE SCALE GENOMIC DNA]</scope>
    <source>
        <strain evidence="2">ACIP1116281</strain>
    </source>
</reference>
<proteinExistence type="predicted"/>
<feature type="transmembrane region" description="Helical" evidence="1">
    <location>
        <begin position="18"/>
        <end position="39"/>
    </location>
</feature>
<feature type="transmembrane region" description="Helical" evidence="1">
    <location>
        <begin position="84"/>
        <end position="106"/>
    </location>
</feature>